<evidence type="ECO:0000313" key="2">
    <source>
        <dbReference type="EMBL" id="KIR60281.1"/>
    </source>
</evidence>
<accession>A0ABR5B9L6</accession>
<reference evidence="2 3" key="1">
    <citation type="submission" date="2015-01" db="EMBL/GenBank/DDBJ databases">
        <title>The Genome Sequence of Cryptococcus gattii CA1873.</title>
        <authorList>
            <consortium name="The Broad Institute Genomics Platform"/>
            <person name="Cuomo C."/>
            <person name="Litvintseva A."/>
            <person name="Chen Y."/>
            <person name="Heitman J."/>
            <person name="Sun S."/>
            <person name="Springer D."/>
            <person name="Dromer F."/>
            <person name="Young S."/>
            <person name="Zeng Q."/>
            <person name="Gargeya S."/>
            <person name="Abouelleil A."/>
            <person name="Alvarado L."/>
            <person name="Chapman S.B."/>
            <person name="Gainer-Dewar J."/>
            <person name="Goldberg J."/>
            <person name="Griggs A."/>
            <person name="Gujja S."/>
            <person name="Hansen M."/>
            <person name="Howarth C."/>
            <person name="Imamovic A."/>
            <person name="Larimer J."/>
            <person name="Murphy C."/>
            <person name="Naylor J."/>
            <person name="Pearson M."/>
            <person name="Priest M."/>
            <person name="Roberts A."/>
            <person name="Saif S."/>
            <person name="Shea T."/>
            <person name="Sykes S."/>
            <person name="Wortman J."/>
            <person name="Nusbaum C."/>
            <person name="Birren B."/>
        </authorList>
    </citation>
    <scope>NUCLEOTIDE SEQUENCE [LARGE SCALE GENOMIC DNA]</scope>
    <source>
        <strain evidence="2 3">CA1873</strain>
    </source>
</reference>
<sequence>MRVPHTLQKLNNVRLKSHVYTSSFPKLHTSATRSNNARKSDSYHPFPLPSAINAIPPSPISQLPFPTSPLRGSWSRTPISSAPVASLGQLQKLLRSYSGEKSEPTSASTTGGTLSIQHAEAVWLLYSTLPQAYRRTFPLSVLHQTFRQVVPRYSDIKTLIGNPRTRNPSIVRDHRRKVRKLAAEWEMRLRVVAGDILAPRRNGARQEGENMKEVSHTPGVLTGGLRKLSILGDKTGCESILLELKSRFPPSPSCSSSDSASSLTPMVSPSEWRTLYDYSLRSIVRWLSLNIYRAPTAQGEILSAISSLKRLISGMQSQGVPAGEQTALVLLDAGRHSSSPAVVQDQKVREGFEDLTRVILEGGYGIKRREKGRDLGALELGWEGLKVDLPTQVKLAVIEMMGRKGDLWGMIVAFERMYPDLPVLSSPAYSLASPSASTVKPTSASGLGELQENVTEAEAARTNLGSEELMEEEIPTLSSMIAKEQAERAERDWLGRFRHSDADISDTVTSASANIAGPVEATETMELESSYRRPFSAYLPSVPMPLSLSSFSSHPSYAHADVNSIPPDYMIKTMLHYIYLHRHPDPDVTFHGGRGRQNVREMGLYVCRVGLRFAALEQVRWLSELVASSSASASSFTSSDPTSNPNLEITQKRIHPDPLWFNTALRIVLSSAGHNKKAIGKTGVLREEIEGLERRLEEEIEVLEMLRASKAETANVVTADVVTADVVTADVVTADVSACESSVDTSEGQLNDITASTPSLTPNTNIHMNINIDIPTHLRSLQTKLDQLASLKEEIEHRKEVANARKSRAKVRAAEAQALVEPQSAEVEAVATENEMKMNGKEEQGKEVYMSGIALA</sequence>
<evidence type="ECO:0000313" key="3">
    <source>
        <dbReference type="Proteomes" id="UP000053800"/>
    </source>
</evidence>
<keyword evidence="3" id="KW-1185">Reference proteome</keyword>
<organism evidence="2 3">
    <name type="scientific">Cryptococcus bacillisporus CA1873</name>
    <dbReference type="NCBI Taxonomy" id="1296111"/>
    <lineage>
        <taxon>Eukaryota</taxon>
        <taxon>Fungi</taxon>
        <taxon>Dikarya</taxon>
        <taxon>Basidiomycota</taxon>
        <taxon>Agaricomycotina</taxon>
        <taxon>Tremellomycetes</taxon>
        <taxon>Tremellales</taxon>
        <taxon>Cryptococcaceae</taxon>
        <taxon>Cryptococcus</taxon>
        <taxon>Cryptococcus gattii species complex</taxon>
    </lineage>
</organism>
<proteinExistence type="predicted"/>
<name>A0ABR5B9L6_CRYGA</name>
<protein>
    <submittedName>
        <fullName evidence="2">Uncharacterized protein</fullName>
    </submittedName>
</protein>
<dbReference type="Proteomes" id="UP000053800">
    <property type="component" value="Unassembled WGS sequence"/>
</dbReference>
<keyword evidence="1" id="KW-0175">Coiled coil</keyword>
<dbReference type="EMBL" id="KN848897">
    <property type="protein sequence ID" value="KIR60281.1"/>
    <property type="molecule type" value="Genomic_DNA"/>
</dbReference>
<feature type="coiled-coil region" evidence="1">
    <location>
        <begin position="778"/>
        <end position="812"/>
    </location>
</feature>
<evidence type="ECO:0000256" key="1">
    <source>
        <dbReference type="SAM" id="Coils"/>
    </source>
</evidence>
<gene>
    <name evidence="2" type="ORF">I314_03570</name>
</gene>